<proteinExistence type="predicted"/>
<keyword evidence="3" id="KW-1185">Reference proteome</keyword>
<dbReference type="Gene3D" id="3.10.450.50">
    <property type="match status" value="1"/>
</dbReference>
<feature type="domain" description="SnoaL-like" evidence="1">
    <location>
        <begin position="11"/>
        <end position="139"/>
    </location>
</feature>
<dbReference type="SUPFAM" id="SSF54427">
    <property type="entry name" value="NTF2-like"/>
    <property type="match status" value="1"/>
</dbReference>
<evidence type="ECO:0000259" key="1">
    <source>
        <dbReference type="Pfam" id="PF13577"/>
    </source>
</evidence>
<sequence>MADDLAARLARLESLEAIRDLIAAYARGADRNNDPAILAPLFAPDATWAAKGFGPFKGRDAIAEGLAATGRTDILWSLHYMISPLIELATDGQTATGSWYLWELATMPGKRADQPDSIWVGGTYQADFCRLDGRWYFHNVWLDIRLATPFEEAWGGRPLRRFE</sequence>
<dbReference type="STRING" id="1810504.PG2T_15250"/>
<dbReference type="Proteomes" id="UP000092952">
    <property type="component" value="Chromosome"/>
</dbReference>
<gene>
    <name evidence="2" type="ORF">PG2T_15250</name>
</gene>
<dbReference type="RefSeq" id="WP_068807438.1">
    <property type="nucleotide sequence ID" value="NZ_CP014671.1"/>
</dbReference>
<dbReference type="InterPro" id="IPR032710">
    <property type="entry name" value="NTF2-like_dom_sf"/>
</dbReference>
<dbReference type="InParanoid" id="A0A1B1YXG0"/>
<dbReference type="EMBL" id="CP014671">
    <property type="protein sequence ID" value="ANX05406.1"/>
    <property type="molecule type" value="Genomic_DNA"/>
</dbReference>
<name>A0A1B1YXG0_9GAMM</name>
<organism evidence="2 3">
    <name type="scientific">Immundisolibacter cernigliae</name>
    <dbReference type="NCBI Taxonomy" id="1810504"/>
    <lineage>
        <taxon>Bacteria</taxon>
        <taxon>Pseudomonadati</taxon>
        <taxon>Pseudomonadota</taxon>
        <taxon>Gammaproteobacteria</taxon>
        <taxon>Immundisolibacterales</taxon>
        <taxon>Immundisolibacteraceae</taxon>
        <taxon>Immundisolibacter</taxon>
    </lineage>
</organism>
<dbReference type="OrthoDB" id="1492465at2"/>
<dbReference type="InterPro" id="IPR037401">
    <property type="entry name" value="SnoaL-like"/>
</dbReference>
<protein>
    <recommendedName>
        <fullName evidence="1">SnoaL-like domain-containing protein</fullName>
    </recommendedName>
</protein>
<dbReference type="KEGG" id="gbi:PG2T_15250"/>
<dbReference type="Pfam" id="PF13577">
    <property type="entry name" value="SnoaL_4"/>
    <property type="match status" value="1"/>
</dbReference>
<evidence type="ECO:0000313" key="2">
    <source>
        <dbReference type="EMBL" id="ANX05406.1"/>
    </source>
</evidence>
<accession>A0A1B1YXG0</accession>
<reference evidence="3" key="1">
    <citation type="submission" date="2016-03" db="EMBL/GenBank/DDBJ databases">
        <title>Complete genome sequence of Solimmundus cernigliae, representing a novel lineage of polycyclic aromatic hydrocarbon degraders within the Gammaproteobacteria.</title>
        <authorList>
            <person name="Singleton D.R."/>
            <person name="Dickey A.N."/>
            <person name="Scholl E.H."/>
            <person name="Wright F.A."/>
            <person name="Aitken M.D."/>
        </authorList>
    </citation>
    <scope>NUCLEOTIDE SEQUENCE [LARGE SCALE GENOMIC DNA]</scope>
    <source>
        <strain evidence="3">TR3.2</strain>
    </source>
</reference>
<dbReference type="AlphaFoldDB" id="A0A1B1YXG0"/>
<evidence type="ECO:0000313" key="3">
    <source>
        <dbReference type="Proteomes" id="UP000092952"/>
    </source>
</evidence>